<feature type="compositionally biased region" description="Polar residues" evidence="1">
    <location>
        <begin position="101"/>
        <end position="112"/>
    </location>
</feature>
<feature type="region of interest" description="Disordered" evidence="1">
    <location>
        <begin position="1"/>
        <end position="48"/>
    </location>
</feature>
<protein>
    <submittedName>
        <fullName evidence="2">Uncharacterized protein</fullName>
    </submittedName>
</protein>
<sequence>MRTGRASAVGRAVPVPANAGRADPEAGEPGPRSPAPPGLTSIAQEEAGIGKPGATAVLARQRLAAAEVLMRRVAQVGATVAREGTGPAAAGAPAPGAHPVSGSQPSADSSGPKSVVALSGR</sequence>
<accession>D6YBN3</accession>
<evidence type="ECO:0000313" key="3">
    <source>
        <dbReference type="Proteomes" id="UP000006640"/>
    </source>
</evidence>
<dbReference type="InterPro" id="IPR036565">
    <property type="entry name" value="Mur-like_cat_sf"/>
</dbReference>
<dbReference type="Proteomes" id="UP000006640">
    <property type="component" value="Chromosome"/>
</dbReference>
<name>D6YBN3_THEBD</name>
<dbReference type="EMBL" id="CP001874">
    <property type="protein sequence ID" value="ADG88593.1"/>
    <property type="molecule type" value="Genomic_DNA"/>
</dbReference>
<gene>
    <name evidence="2" type="ordered locus">Tbis_1881</name>
</gene>
<dbReference type="eggNOG" id="COG0285">
    <property type="taxonomic scope" value="Bacteria"/>
</dbReference>
<organism evidence="2 3">
    <name type="scientific">Thermobispora bispora (strain ATCC 19993 / DSM 43833 / CBS 139.67 / JCM 10125 / KCTC 9307 / NBRC 14880 / R51)</name>
    <dbReference type="NCBI Taxonomy" id="469371"/>
    <lineage>
        <taxon>Bacteria</taxon>
        <taxon>Bacillati</taxon>
        <taxon>Actinomycetota</taxon>
        <taxon>Actinomycetes</taxon>
        <taxon>Streptosporangiales</taxon>
        <taxon>Streptosporangiaceae</taxon>
        <taxon>Thermobispora</taxon>
    </lineage>
</organism>
<dbReference type="SUPFAM" id="SSF53623">
    <property type="entry name" value="MurD-like peptide ligases, catalytic domain"/>
    <property type="match status" value="1"/>
</dbReference>
<dbReference type="AlphaFoldDB" id="D6YBN3"/>
<proteinExistence type="predicted"/>
<dbReference type="GO" id="GO:0005524">
    <property type="term" value="F:ATP binding"/>
    <property type="evidence" value="ECO:0007669"/>
    <property type="project" value="InterPro"/>
</dbReference>
<dbReference type="STRING" id="469371.Tbis_1881"/>
<evidence type="ECO:0000313" key="2">
    <source>
        <dbReference type="EMBL" id="ADG88593.1"/>
    </source>
</evidence>
<feature type="compositionally biased region" description="Low complexity" evidence="1">
    <location>
        <begin position="86"/>
        <end position="97"/>
    </location>
</feature>
<keyword evidence="3" id="KW-1185">Reference proteome</keyword>
<feature type="region of interest" description="Disordered" evidence="1">
    <location>
        <begin position="82"/>
        <end position="121"/>
    </location>
</feature>
<dbReference type="HOGENOM" id="CLU_2036932_0_0_11"/>
<reference evidence="2 3" key="1">
    <citation type="submission" date="2010-01" db="EMBL/GenBank/DDBJ databases">
        <title>The complete genome of Thermobispora bispora DSM 43833.</title>
        <authorList>
            <consortium name="US DOE Joint Genome Institute (JGI-PGF)"/>
            <person name="Lucas S."/>
            <person name="Copeland A."/>
            <person name="Lapidus A."/>
            <person name="Glavina del Rio T."/>
            <person name="Dalin E."/>
            <person name="Tice H."/>
            <person name="Bruce D."/>
            <person name="Goodwin L."/>
            <person name="Pitluck S."/>
            <person name="Kyrpides N."/>
            <person name="Mavromatis K."/>
            <person name="Ivanova N."/>
            <person name="Mikhailova N."/>
            <person name="Chertkov O."/>
            <person name="Brettin T."/>
            <person name="Detter J.C."/>
            <person name="Han C."/>
            <person name="Larimer F."/>
            <person name="Land M."/>
            <person name="Hauser L."/>
            <person name="Markowitz V."/>
            <person name="Cheng J.-F."/>
            <person name="Hugenholtz P."/>
            <person name="Woyke T."/>
            <person name="Wu D."/>
            <person name="Jando M."/>
            <person name="Schneider S."/>
            <person name="Klenk H.-P."/>
            <person name="Eisen J.A."/>
        </authorList>
    </citation>
    <scope>NUCLEOTIDE SEQUENCE [LARGE SCALE GENOMIC DNA]</scope>
    <source>
        <strain evidence="3">ATCC 19993 / DSM 43833 / CBS 139.67 / JCM 10125 / KCTC 9307 / NBRC 14880 / R51</strain>
    </source>
</reference>
<evidence type="ECO:0000256" key="1">
    <source>
        <dbReference type="SAM" id="MobiDB-lite"/>
    </source>
</evidence>
<dbReference type="KEGG" id="tbi:Tbis_1881"/>